<proteinExistence type="predicted"/>
<dbReference type="OrthoDB" id="9795827at2"/>
<evidence type="ECO:0000313" key="3">
    <source>
        <dbReference type="Proteomes" id="UP000184315"/>
    </source>
</evidence>
<protein>
    <recommendedName>
        <fullName evidence="1">Haem-binding uptake Tiki superfamily ChaN domain-containing protein</fullName>
    </recommendedName>
</protein>
<feature type="domain" description="Haem-binding uptake Tiki superfamily ChaN" evidence="1">
    <location>
        <begin position="72"/>
        <end position="114"/>
    </location>
</feature>
<accession>A0A1J1LPM5</accession>
<evidence type="ECO:0000259" key="1">
    <source>
        <dbReference type="Pfam" id="PF04187"/>
    </source>
</evidence>
<dbReference type="Proteomes" id="UP000184315">
    <property type="component" value="Unassembled WGS sequence"/>
</dbReference>
<dbReference type="STRING" id="671072.PL9214640527"/>
<dbReference type="AlphaFoldDB" id="A0A1J1LPM5"/>
<reference evidence="3" key="1">
    <citation type="submission" date="2015-10" db="EMBL/GenBank/DDBJ databases">
        <authorList>
            <person name="Regsiter A."/>
            <person name="william w."/>
        </authorList>
    </citation>
    <scope>NUCLEOTIDE SEQUENCE [LARGE SCALE GENOMIC DNA]</scope>
</reference>
<organism evidence="2 3">
    <name type="scientific">Planktothrix tepida PCC 9214</name>
    <dbReference type="NCBI Taxonomy" id="671072"/>
    <lineage>
        <taxon>Bacteria</taxon>
        <taxon>Bacillati</taxon>
        <taxon>Cyanobacteriota</taxon>
        <taxon>Cyanophyceae</taxon>
        <taxon>Oscillatoriophycideae</taxon>
        <taxon>Oscillatoriales</taxon>
        <taxon>Microcoleaceae</taxon>
        <taxon>Planktothrix</taxon>
    </lineage>
</organism>
<evidence type="ECO:0000313" key="2">
    <source>
        <dbReference type="EMBL" id="CUR34520.1"/>
    </source>
</evidence>
<dbReference type="SUPFAM" id="SSF159501">
    <property type="entry name" value="EreA/ChaN-like"/>
    <property type="match status" value="2"/>
</dbReference>
<dbReference type="EMBL" id="CZDF01000171">
    <property type="protein sequence ID" value="CUR34520.1"/>
    <property type="molecule type" value="Genomic_DNA"/>
</dbReference>
<name>A0A1J1LPM5_9CYAN</name>
<gene>
    <name evidence="2" type="ORF">PL9214640527</name>
</gene>
<dbReference type="InterPro" id="IPR007314">
    <property type="entry name" value="Cofac_haem-bd_dom"/>
</dbReference>
<sequence length="118" mass="12878">MNIYSLTPVLTYSFGIYLLCSLPTFTQSGLAVSLSDAPVVVTSMNRDSVIQELTQAKVIYLGETHNNVKDHQAQILWDETMADAIVNFVKNNPDFQVIVLAGQGHIVYGYGVPKGQGS</sequence>
<keyword evidence="3" id="KW-1185">Reference proteome</keyword>
<dbReference type="Pfam" id="PF04187">
    <property type="entry name" value="Cofac_haem_bdg"/>
    <property type="match status" value="1"/>
</dbReference>
<dbReference type="Gene3D" id="3.40.50.11550">
    <property type="match status" value="1"/>
</dbReference>